<evidence type="ECO:0000256" key="3">
    <source>
        <dbReference type="ARBA" id="ARBA00022475"/>
    </source>
</evidence>
<evidence type="ECO:0000256" key="8">
    <source>
        <dbReference type="ARBA" id="ARBA00023136"/>
    </source>
</evidence>
<proteinExistence type="inferred from homology"/>
<reference evidence="10" key="2">
    <citation type="journal article" date="2014" name="ISME J.">
        <title>Microbial stratification in low pH oxic and suboxic macroscopic growths along an acid mine drainage.</title>
        <authorList>
            <person name="Mendez-Garcia C."/>
            <person name="Mesa V."/>
            <person name="Sprenger R.R."/>
            <person name="Richter M."/>
            <person name="Diez M.S."/>
            <person name="Solano J."/>
            <person name="Bargiela R."/>
            <person name="Golyshina O.V."/>
            <person name="Manteca A."/>
            <person name="Ramos J.L."/>
            <person name="Gallego J.R."/>
            <person name="Llorente I."/>
            <person name="Martins Dos Santos V.A."/>
            <person name="Jensen O.N."/>
            <person name="Pelaez A.I."/>
            <person name="Sanchez J."/>
            <person name="Ferrer M."/>
        </authorList>
    </citation>
    <scope>NUCLEOTIDE SEQUENCE</scope>
</reference>
<organism evidence="10">
    <name type="scientific">mine drainage metagenome</name>
    <dbReference type="NCBI Taxonomy" id="410659"/>
    <lineage>
        <taxon>unclassified sequences</taxon>
        <taxon>metagenomes</taxon>
        <taxon>ecological metagenomes</taxon>
    </lineage>
</organism>
<evidence type="ECO:0000256" key="5">
    <source>
        <dbReference type="ARBA" id="ARBA00022927"/>
    </source>
</evidence>
<comment type="subcellular location">
    <subcellularLocation>
        <location evidence="1">Membrane</location>
    </subcellularLocation>
</comment>
<keyword evidence="6 9" id="KW-1133">Transmembrane helix</keyword>
<dbReference type="GO" id="GO:0043952">
    <property type="term" value="P:protein transport by the Sec complex"/>
    <property type="evidence" value="ECO:0007669"/>
    <property type="project" value="TreeGrafter"/>
</dbReference>
<name>T1BN03_9ZZZZ</name>
<dbReference type="AlphaFoldDB" id="T1BN03"/>
<sequence length="85" mass="9509">MRWLCVAGGFAVAALIVSFSRYGTEFRQFVVSARAELRKIVWPTRNETTMTTVVVFVFVAIAGLFFWGLDFVLTWATRLLTGQGG</sequence>
<evidence type="ECO:0000256" key="7">
    <source>
        <dbReference type="ARBA" id="ARBA00023010"/>
    </source>
</evidence>
<dbReference type="EMBL" id="AUZX01004316">
    <property type="protein sequence ID" value="EQD71157.1"/>
    <property type="molecule type" value="Genomic_DNA"/>
</dbReference>
<dbReference type="InterPro" id="IPR038379">
    <property type="entry name" value="SecE_sf"/>
</dbReference>
<dbReference type="GO" id="GO:0009306">
    <property type="term" value="P:protein secretion"/>
    <property type="evidence" value="ECO:0007669"/>
    <property type="project" value="InterPro"/>
</dbReference>
<dbReference type="PRINTS" id="PR01650">
    <property type="entry name" value="SECETRNLCASE"/>
</dbReference>
<dbReference type="GO" id="GO:0008320">
    <property type="term" value="F:protein transmembrane transporter activity"/>
    <property type="evidence" value="ECO:0007669"/>
    <property type="project" value="InterPro"/>
</dbReference>
<gene>
    <name evidence="10" type="ORF">B1A_05931</name>
</gene>
<comment type="caution">
    <text evidence="10">The sequence shown here is derived from an EMBL/GenBank/DDBJ whole genome shotgun (WGS) entry which is preliminary data.</text>
</comment>
<evidence type="ECO:0000256" key="6">
    <source>
        <dbReference type="ARBA" id="ARBA00022989"/>
    </source>
</evidence>
<keyword evidence="7" id="KW-0811">Translocation</keyword>
<feature type="transmembrane region" description="Helical" evidence="9">
    <location>
        <begin position="51"/>
        <end position="73"/>
    </location>
</feature>
<dbReference type="PANTHER" id="PTHR33910:SF1">
    <property type="entry name" value="PROTEIN TRANSLOCASE SUBUNIT SECE"/>
    <property type="match status" value="1"/>
</dbReference>
<evidence type="ECO:0000256" key="9">
    <source>
        <dbReference type="SAM" id="Phobius"/>
    </source>
</evidence>
<dbReference type="InterPro" id="IPR005807">
    <property type="entry name" value="SecE_bac"/>
</dbReference>
<dbReference type="GO" id="GO:0005886">
    <property type="term" value="C:plasma membrane"/>
    <property type="evidence" value="ECO:0007669"/>
    <property type="project" value="TreeGrafter"/>
</dbReference>
<keyword evidence="2" id="KW-0813">Transport</keyword>
<dbReference type="Pfam" id="PF00584">
    <property type="entry name" value="SecE"/>
    <property type="match status" value="1"/>
</dbReference>
<accession>T1BN03</accession>
<dbReference type="PANTHER" id="PTHR33910">
    <property type="entry name" value="PROTEIN TRANSLOCASE SUBUNIT SECE"/>
    <property type="match status" value="1"/>
</dbReference>
<dbReference type="HAMAP" id="MF_00422">
    <property type="entry name" value="SecE"/>
    <property type="match status" value="1"/>
</dbReference>
<keyword evidence="5" id="KW-0653">Protein transport</keyword>
<protein>
    <submittedName>
        <fullName evidence="10">SecE subunit of protein translocation complex</fullName>
    </submittedName>
</protein>
<evidence type="ECO:0000256" key="1">
    <source>
        <dbReference type="ARBA" id="ARBA00004370"/>
    </source>
</evidence>
<dbReference type="Gene3D" id="1.20.5.1030">
    <property type="entry name" value="Preprotein translocase secy subunit"/>
    <property type="match status" value="1"/>
</dbReference>
<evidence type="ECO:0000256" key="2">
    <source>
        <dbReference type="ARBA" id="ARBA00022448"/>
    </source>
</evidence>
<evidence type="ECO:0000313" key="10">
    <source>
        <dbReference type="EMBL" id="EQD71157.1"/>
    </source>
</evidence>
<keyword evidence="3" id="KW-1003">Cell membrane</keyword>
<dbReference type="GO" id="GO:0006886">
    <property type="term" value="P:intracellular protein transport"/>
    <property type="evidence" value="ECO:0007669"/>
    <property type="project" value="InterPro"/>
</dbReference>
<dbReference type="InterPro" id="IPR001901">
    <property type="entry name" value="Translocase_SecE/Sec61-g"/>
</dbReference>
<evidence type="ECO:0000256" key="4">
    <source>
        <dbReference type="ARBA" id="ARBA00022692"/>
    </source>
</evidence>
<dbReference type="GO" id="GO:0006605">
    <property type="term" value="P:protein targeting"/>
    <property type="evidence" value="ECO:0007669"/>
    <property type="project" value="InterPro"/>
</dbReference>
<reference evidence="10" key="1">
    <citation type="submission" date="2013-08" db="EMBL/GenBank/DDBJ databases">
        <authorList>
            <person name="Mendez C."/>
            <person name="Richter M."/>
            <person name="Ferrer M."/>
            <person name="Sanchez J."/>
        </authorList>
    </citation>
    <scope>NUCLEOTIDE SEQUENCE</scope>
</reference>
<dbReference type="NCBIfam" id="TIGR00964">
    <property type="entry name" value="secE_bact"/>
    <property type="match status" value="1"/>
</dbReference>
<keyword evidence="4 9" id="KW-0812">Transmembrane</keyword>
<keyword evidence="8 9" id="KW-0472">Membrane</keyword>